<dbReference type="InterPro" id="IPR010998">
    <property type="entry name" value="Integrase_recombinase_N"/>
</dbReference>
<dbReference type="SUPFAM" id="SSF56349">
    <property type="entry name" value="DNA breaking-rejoining enzymes"/>
    <property type="match status" value="1"/>
</dbReference>
<evidence type="ECO:0000256" key="4">
    <source>
        <dbReference type="ARBA" id="ARBA00023172"/>
    </source>
</evidence>
<evidence type="ECO:0000313" key="8">
    <source>
        <dbReference type="EMBL" id="MCM5681741.1"/>
    </source>
</evidence>
<dbReference type="InterPro" id="IPR004107">
    <property type="entry name" value="Integrase_SAM-like_N"/>
</dbReference>
<evidence type="ECO:0000256" key="2">
    <source>
        <dbReference type="ARBA" id="ARBA00022908"/>
    </source>
</evidence>
<keyword evidence="2" id="KW-0229">DNA integration</keyword>
<reference evidence="8" key="1">
    <citation type="submission" date="2022-05" db="EMBL/GenBank/DDBJ databases">
        <title>Schlegelella sp. nov., isolated from mangrove soil.</title>
        <authorList>
            <person name="Liu Y."/>
            <person name="Ge X."/>
            <person name="Liu W."/>
        </authorList>
    </citation>
    <scope>NUCLEOTIDE SEQUENCE</scope>
    <source>
        <strain evidence="8">S2-27</strain>
    </source>
</reference>
<dbReference type="EMBL" id="JAMKFE010000014">
    <property type="protein sequence ID" value="MCM5681741.1"/>
    <property type="molecule type" value="Genomic_DNA"/>
</dbReference>
<keyword evidence="4" id="KW-0233">DNA recombination</keyword>
<proteinExistence type="inferred from homology"/>
<accession>A0ABT0YSM7</accession>
<evidence type="ECO:0000313" key="9">
    <source>
        <dbReference type="Proteomes" id="UP001165541"/>
    </source>
</evidence>
<dbReference type="PANTHER" id="PTHR30349">
    <property type="entry name" value="PHAGE INTEGRASE-RELATED"/>
    <property type="match status" value="1"/>
</dbReference>
<comment type="similarity">
    <text evidence="1">Belongs to the 'phage' integrase family.</text>
</comment>
<dbReference type="InterPro" id="IPR011010">
    <property type="entry name" value="DNA_brk_join_enz"/>
</dbReference>
<dbReference type="InterPro" id="IPR002104">
    <property type="entry name" value="Integrase_catalytic"/>
</dbReference>
<dbReference type="Gene3D" id="1.10.443.10">
    <property type="entry name" value="Intergrase catalytic core"/>
    <property type="match status" value="1"/>
</dbReference>
<name>A0ABT0YSM7_9BURK</name>
<evidence type="ECO:0000256" key="3">
    <source>
        <dbReference type="ARBA" id="ARBA00023125"/>
    </source>
</evidence>
<dbReference type="RefSeq" id="WP_251780224.1">
    <property type="nucleotide sequence ID" value="NZ_JAMKFE010000014.1"/>
</dbReference>
<organism evidence="8 9">
    <name type="scientific">Caldimonas mangrovi</name>
    <dbReference type="NCBI Taxonomy" id="2944811"/>
    <lineage>
        <taxon>Bacteria</taxon>
        <taxon>Pseudomonadati</taxon>
        <taxon>Pseudomonadota</taxon>
        <taxon>Betaproteobacteria</taxon>
        <taxon>Burkholderiales</taxon>
        <taxon>Sphaerotilaceae</taxon>
        <taxon>Caldimonas</taxon>
    </lineage>
</organism>
<dbReference type="Pfam" id="PF00589">
    <property type="entry name" value="Phage_integrase"/>
    <property type="match status" value="1"/>
</dbReference>
<dbReference type="PANTHER" id="PTHR30349:SF64">
    <property type="entry name" value="PROPHAGE INTEGRASE INTD-RELATED"/>
    <property type="match status" value="1"/>
</dbReference>
<evidence type="ECO:0000256" key="5">
    <source>
        <dbReference type="PROSITE-ProRule" id="PRU01248"/>
    </source>
</evidence>
<evidence type="ECO:0000259" key="7">
    <source>
        <dbReference type="PROSITE" id="PS51900"/>
    </source>
</evidence>
<feature type="domain" description="Core-binding (CB)" evidence="7">
    <location>
        <begin position="7"/>
        <end position="88"/>
    </location>
</feature>
<dbReference type="Gene3D" id="1.10.150.130">
    <property type="match status" value="1"/>
</dbReference>
<gene>
    <name evidence="8" type="ORF">M8A51_19615</name>
</gene>
<dbReference type="InterPro" id="IPR013762">
    <property type="entry name" value="Integrase-like_cat_sf"/>
</dbReference>
<protein>
    <submittedName>
        <fullName evidence="8">Site-specific integrase</fullName>
    </submittedName>
</protein>
<dbReference type="InterPro" id="IPR044068">
    <property type="entry name" value="CB"/>
</dbReference>
<comment type="caution">
    <text evidence="8">The sequence shown here is derived from an EMBL/GenBank/DDBJ whole genome shotgun (WGS) entry which is preliminary data.</text>
</comment>
<dbReference type="PROSITE" id="PS51898">
    <property type="entry name" value="TYR_RECOMBINASE"/>
    <property type="match status" value="1"/>
</dbReference>
<dbReference type="InterPro" id="IPR050090">
    <property type="entry name" value="Tyrosine_recombinase_XerCD"/>
</dbReference>
<sequence>MDTTTSAAVTPLRQRMLDDMRMRKLDPKTQQAYVRAVCRLAAFLKRSPDTATVEDLRAFQLHLVDSGTSPFTLNATLTALKFFFDVTVRQPNLMVGMKSVRLPQRLPVVLSRHEVARLIAAAPNLKHQTALALAYGAGLRVSEVVALKVGDIDSQRMTLRIEQAKGRKDRYAMLSPLLLQRLRTWWRVAHAQGKMLPGGWLFPGLNPVEPLTPRQLNRAIHDAAEAAHIDKRVTMHSLRHAFATHLLEQKVDIRVIQVMLGHKKLETTTVYAHVATEVLREVVSPLEVLPTQ</sequence>
<evidence type="ECO:0000256" key="1">
    <source>
        <dbReference type="ARBA" id="ARBA00008857"/>
    </source>
</evidence>
<feature type="domain" description="Tyr recombinase" evidence="6">
    <location>
        <begin position="105"/>
        <end position="284"/>
    </location>
</feature>
<dbReference type="Pfam" id="PF13495">
    <property type="entry name" value="Phage_int_SAM_4"/>
    <property type="match status" value="1"/>
</dbReference>
<dbReference type="Proteomes" id="UP001165541">
    <property type="component" value="Unassembled WGS sequence"/>
</dbReference>
<evidence type="ECO:0000259" key="6">
    <source>
        <dbReference type="PROSITE" id="PS51898"/>
    </source>
</evidence>
<dbReference type="PROSITE" id="PS51900">
    <property type="entry name" value="CB"/>
    <property type="match status" value="1"/>
</dbReference>
<keyword evidence="3 5" id="KW-0238">DNA-binding</keyword>
<keyword evidence="9" id="KW-1185">Reference proteome</keyword>